<evidence type="ECO:0000313" key="14">
    <source>
        <dbReference type="Proteomes" id="UP000737171"/>
    </source>
</evidence>
<evidence type="ECO:0000313" key="13">
    <source>
        <dbReference type="EMBL" id="NRF67235.1"/>
    </source>
</evidence>
<evidence type="ECO:0000256" key="9">
    <source>
        <dbReference type="ARBA" id="ARBA00023273"/>
    </source>
</evidence>
<comment type="caution">
    <text evidence="13">The sequence shown here is derived from an EMBL/GenBank/DDBJ whole genome shotgun (WGS) entry which is preliminary data.</text>
</comment>
<evidence type="ECO:0000256" key="11">
    <source>
        <dbReference type="SAM" id="SignalP"/>
    </source>
</evidence>
<keyword evidence="14" id="KW-1185">Reference proteome</keyword>
<evidence type="ECO:0000256" key="2">
    <source>
        <dbReference type="ARBA" id="ARBA00004316"/>
    </source>
</evidence>
<reference evidence="13 14" key="1">
    <citation type="submission" date="2020-05" db="EMBL/GenBank/DDBJ databases">
        <title>Aquincola sp. isolate from soil.</title>
        <authorList>
            <person name="Han J."/>
            <person name="Kim D.-U."/>
        </authorList>
    </citation>
    <scope>NUCLEOTIDE SEQUENCE [LARGE SCALE GENOMIC DNA]</scope>
    <source>
        <strain evidence="13 14">S2</strain>
    </source>
</reference>
<dbReference type="InterPro" id="IPR002909">
    <property type="entry name" value="IPT_dom"/>
</dbReference>
<evidence type="ECO:0000256" key="7">
    <source>
        <dbReference type="ARBA" id="ARBA00022837"/>
    </source>
</evidence>
<name>A0ABX2EF31_9BURK</name>
<evidence type="ECO:0000256" key="4">
    <source>
        <dbReference type="ARBA" id="ARBA00022525"/>
    </source>
</evidence>
<comment type="subcellular location">
    <subcellularLocation>
        <location evidence="2">Cell projection</location>
    </subcellularLocation>
    <subcellularLocation>
        <location evidence="3">Secreted</location>
    </subcellularLocation>
</comment>
<comment type="cofactor">
    <cofactor evidence="1">
        <name>Ca(2+)</name>
        <dbReference type="ChEBI" id="CHEBI:29108"/>
    </cofactor>
</comment>
<dbReference type="Proteomes" id="UP000737171">
    <property type="component" value="Unassembled WGS sequence"/>
</dbReference>
<dbReference type="SMART" id="SM00710">
    <property type="entry name" value="PbH1"/>
    <property type="match status" value="6"/>
</dbReference>
<feature type="domain" description="IPT/TIG" evidence="12">
    <location>
        <begin position="266"/>
        <end position="339"/>
    </location>
</feature>
<evidence type="ECO:0000256" key="10">
    <source>
        <dbReference type="ARBA" id="ARBA00038263"/>
    </source>
</evidence>
<organism evidence="13 14">
    <name type="scientific">Pseudaquabacterium terrae</name>
    <dbReference type="NCBI Taxonomy" id="2732868"/>
    <lineage>
        <taxon>Bacteria</taxon>
        <taxon>Pseudomonadati</taxon>
        <taxon>Pseudomonadota</taxon>
        <taxon>Betaproteobacteria</taxon>
        <taxon>Burkholderiales</taxon>
        <taxon>Sphaerotilaceae</taxon>
        <taxon>Pseudaquabacterium</taxon>
    </lineage>
</organism>
<evidence type="ECO:0000256" key="6">
    <source>
        <dbReference type="ARBA" id="ARBA00022729"/>
    </source>
</evidence>
<evidence type="ECO:0000256" key="1">
    <source>
        <dbReference type="ARBA" id="ARBA00001913"/>
    </source>
</evidence>
<dbReference type="Pfam" id="PF01833">
    <property type="entry name" value="TIG"/>
    <property type="match status" value="1"/>
</dbReference>
<keyword evidence="6 11" id="KW-0732">Signal</keyword>
<evidence type="ECO:0000256" key="3">
    <source>
        <dbReference type="ARBA" id="ARBA00004613"/>
    </source>
</evidence>
<comment type="similarity">
    <text evidence="10">Belongs to the polysaccharide lyase 9 family.</text>
</comment>
<dbReference type="PANTHER" id="PTHR40088">
    <property type="entry name" value="PECTATE LYASE (EUROFUNG)"/>
    <property type="match status" value="1"/>
</dbReference>
<keyword evidence="9" id="KW-0966">Cell projection</keyword>
<dbReference type="InterPro" id="IPR012334">
    <property type="entry name" value="Pectin_lyas_fold"/>
</dbReference>
<dbReference type="SUPFAM" id="SSF51126">
    <property type="entry name" value="Pectin lyase-like"/>
    <property type="match status" value="1"/>
</dbReference>
<keyword evidence="5" id="KW-0479">Metal-binding</keyword>
<evidence type="ECO:0000259" key="12">
    <source>
        <dbReference type="Pfam" id="PF01833"/>
    </source>
</evidence>
<sequence length="838" mass="86700">MRQPLIRAALWLAALCTPAAFAVPVNIAYTTMVTSNSGEATDGVVPPGTALSVTVRVDSESLLSGDFLAASGSAETAGAATLSLPIDRAGSGVLIAVPGASARVYSFIGTGPEFPADGDPPSADIWQWTSANLYLPPTDDLNVLLALTLQDINELIAAFGSMQAMTFTHSPHQNMFEFERARAQSLYSFSIELAEVPEPPLPALLALALAAAAFATRRAASAPLMLSLALAAGAAQAAYEGPTVAPRLFFTDLPSGPGRGGQDDLGAFVTIYGEGFGSTRGGSRVTIGGAEVARYVLWGEDNAVARGLDMIVVQPGPAAQSGDIVVTVNGLRSNPLPFTLRDGSIYFVNPAAANANDANPGSFAQPWRSIYRPRALMQPGDIVYLQGGTQTTLDPGNPSWDAILILDADSAASGTAERPIAYIGYPGQRPLFNNPAARRGILLMTAEPARDHYVLANLAFTQVQSALPITGTGHRIVGNHFHDGGFSDSGTIGVNGPSSAIRILGNLLDRNGQAGEKLHHGIYLGGFGHNRDIELGWNQIRDQRGGRAVQLFGHLDGDRIDDIRIHDNRITGAELNNVLLGGSDASTEVLGTVQLVNNVIAGAGEAGLRIDDPDGRVTIEHNTFAGNGIRGIDGAVQLHLRRAGAGRITLRNNILAAAAGQGGVLLEAGTGAGAFAAARPNLHAGVAGCPAWEPGCALADPQFVDATAGDYRLRAASPARDAGAAGGSVRDHAGLVRGAAPDLGAHEHTVFDAAAFALLADCLFGWAERQYPGLLAPAGAPSLTHDPYRYRHYPAQRVYVGASAADGQVLLLAPSTGGAISSVGALSGWLATAGCVGR</sequence>
<keyword evidence="4" id="KW-0964">Secreted</keyword>
<dbReference type="PANTHER" id="PTHR40088:SF1">
    <property type="entry name" value="PECTATE LYASE PEL9"/>
    <property type="match status" value="1"/>
</dbReference>
<proteinExistence type="inferred from homology"/>
<evidence type="ECO:0000256" key="5">
    <source>
        <dbReference type="ARBA" id="ARBA00022723"/>
    </source>
</evidence>
<protein>
    <submittedName>
        <fullName evidence="13">Right-handed parallel beta-helix repeat-containing protein</fullName>
    </submittedName>
</protein>
<keyword evidence="8" id="KW-0456">Lyase</keyword>
<accession>A0ABX2EF31</accession>
<evidence type="ECO:0000256" key="8">
    <source>
        <dbReference type="ARBA" id="ARBA00023239"/>
    </source>
</evidence>
<dbReference type="InterPro" id="IPR052052">
    <property type="entry name" value="Polysaccharide_Lyase_9"/>
</dbReference>
<gene>
    <name evidence="13" type="ORF">HLB44_09590</name>
</gene>
<dbReference type="EMBL" id="JABRWJ010000003">
    <property type="protein sequence ID" value="NRF67235.1"/>
    <property type="molecule type" value="Genomic_DNA"/>
</dbReference>
<dbReference type="Gene3D" id="2.160.20.10">
    <property type="entry name" value="Single-stranded right-handed beta-helix, Pectin lyase-like"/>
    <property type="match status" value="1"/>
</dbReference>
<feature type="chain" id="PRO_5045932676" evidence="11">
    <location>
        <begin position="23"/>
        <end position="838"/>
    </location>
</feature>
<dbReference type="RefSeq" id="WP_173122364.1">
    <property type="nucleotide sequence ID" value="NZ_JABRWJ010000003.1"/>
</dbReference>
<keyword evidence="7" id="KW-0106">Calcium</keyword>
<dbReference type="InterPro" id="IPR006626">
    <property type="entry name" value="PbH1"/>
</dbReference>
<feature type="signal peptide" evidence="11">
    <location>
        <begin position="1"/>
        <end position="22"/>
    </location>
</feature>
<dbReference type="InterPro" id="IPR011050">
    <property type="entry name" value="Pectin_lyase_fold/virulence"/>
</dbReference>